<evidence type="ECO:0000256" key="2">
    <source>
        <dbReference type="ARBA" id="ARBA00022676"/>
    </source>
</evidence>
<proteinExistence type="inferred from homology"/>
<keyword evidence="2" id="KW-0328">Glycosyltransferase</keyword>
<dbReference type="SUPFAM" id="SSF53448">
    <property type="entry name" value="Nucleotide-diphospho-sugar transferases"/>
    <property type="match status" value="1"/>
</dbReference>
<feature type="transmembrane region" description="Helical" evidence="4">
    <location>
        <begin position="303"/>
        <end position="321"/>
    </location>
</feature>
<dbReference type="InterPro" id="IPR001173">
    <property type="entry name" value="Glyco_trans_2-like"/>
</dbReference>
<keyword evidence="4" id="KW-0472">Membrane</keyword>
<dbReference type="AlphaFoldDB" id="A0A323TI73"/>
<dbReference type="PANTHER" id="PTHR43630:SF1">
    <property type="entry name" value="POLY-BETA-1,6-N-ACETYL-D-GLUCOSAMINE SYNTHASE"/>
    <property type="match status" value="1"/>
</dbReference>
<dbReference type="OrthoDB" id="9800276at2"/>
<feature type="transmembrane region" description="Helical" evidence="4">
    <location>
        <begin position="275"/>
        <end position="296"/>
    </location>
</feature>
<evidence type="ECO:0000256" key="4">
    <source>
        <dbReference type="SAM" id="Phobius"/>
    </source>
</evidence>
<dbReference type="Pfam" id="PF00535">
    <property type="entry name" value="Glycos_transf_2"/>
    <property type="match status" value="1"/>
</dbReference>
<dbReference type="Gene3D" id="3.90.550.10">
    <property type="entry name" value="Spore Coat Polysaccharide Biosynthesis Protein SpsA, Chain A"/>
    <property type="match status" value="1"/>
</dbReference>
<dbReference type="EMBL" id="PDOD01000004">
    <property type="protein sequence ID" value="PYZ92343.1"/>
    <property type="molecule type" value="Genomic_DNA"/>
</dbReference>
<keyword evidence="4" id="KW-0812">Transmembrane</keyword>
<dbReference type="Proteomes" id="UP000248214">
    <property type="component" value="Unassembled WGS sequence"/>
</dbReference>
<dbReference type="PANTHER" id="PTHR43630">
    <property type="entry name" value="POLY-BETA-1,6-N-ACETYL-D-GLUCOSAMINE SYNTHASE"/>
    <property type="match status" value="1"/>
</dbReference>
<organism evidence="6 7">
    <name type="scientific">Salipaludibacillus keqinensis</name>
    <dbReference type="NCBI Taxonomy" id="2045207"/>
    <lineage>
        <taxon>Bacteria</taxon>
        <taxon>Bacillati</taxon>
        <taxon>Bacillota</taxon>
        <taxon>Bacilli</taxon>
        <taxon>Bacillales</taxon>
        <taxon>Bacillaceae</taxon>
    </lineage>
</organism>
<evidence type="ECO:0000256" key="3">
    <source>
        <dbReference type="ARBA" id="ARBA00022679"/>
    </source>
</evidence>
<feature type="domain" description="Glycosyltransferase 2-like" evidence="5">
    <location>
        <begin position="47"/>
        <end position="170"/>
    </location>
</feature>
<comment type="caution">
    <text evidence="6">The sequence shown here is derived from an EMBL/GenBank/DDBJ whole genome shotgun (WGS) entry which is preliminary data.</text>
</comment>
<name>A0A323TI73_9BACI</name>
<reference evidence="6 7" key="1">
    <citation type="submission" date="2017-10" db="EMBL/GenBank/DDBJ databases">
        <title>Bacillus sp. nov., a halophilic bacterium isolated from a Keqin Lake.</title>
        <authorList>
            <person name="Wang H."/>
        </authorList>
    </citation>
    <scope>NUCLEOTIDE SEQUENCE [LARGE SCALE GENOMIC DNA]</scope>
    <source>
        <strain evidence="6 7">KQ-12</strain>
    </source>
</reference>
<dbReference type="RefSeq" id="WP_110610902.1">
    <property type="nucleotide sequence ID" value="NZ_PDOD01000004.1"/>
</dbReference>
<evidence type="ECO:0000313" key="7">
    <source>
        <dbReference type="Proteomes" id="UP000248214"/>
    </source>
</evidence>
<sequence length="379" mass="43704">MVLFILSIVIFTGALYIASQWYHGVRKITVLDRYSSQASTSSKPFISIIVAAKNEEQAIFRSVQSLLNLNYSNFEVIVVNDRSTDQTLSFLENIKKTHRYRKKLKIITITSLPKGWLGKNHALYQGTKYAKGDYYLFADGDVIFSKTALAKAVHCIQSKQLDHLTVIPENIGGTLPYRAFHSYWSILGVWNFIQLKHAGVGAFNLINTRVYQQIGTHQALSLSPDDDLKLGKKVVEAGFKQQLAFGKNILHIQWYENIRQVITGLEKNLFAFMRYNTLLVITFSFVLFLFHVLPFIGVFSSNLYTRGLFLATLFLYIAMYLVNRRFTKDSPWFVLWMPFNGLLFIYCLCRSAYKTIKNGHIEWRGTHYSLKELRGKKRI</sequence>
<protein>
    <submittedName>
        <fullName evidence="6">Glycosyl transferase</fullName>
    </submittedName>
</protein>
<keyword evidence="7" id="KW-1185">Reference proteome</keyword>
<gene>
    <name evidence="6" type="ORF">CR194_16040</name>
</gene>
<dbReference type="CDD" id="cd06423">
    <property type="entry name" value="CESA_like"/>
    <property type="match status" value="1"/>
</dbReference>
<comment type="similarity">
    <text evidence="1">Belongs to the glycosyltransferase 2 family.</text>
</comment>
<keyword evidence="4" id="KW-1133">Transmembrane helix</keyword>
<feature type="transmembrane region" description="Helical" evidence="4">
    <location>
        <begin position="333"/>
        <end position="353"/>
    </location>
</feature>
<accession>A0A323TI73</accession>
<dbReference type="GO" id="GO:0016757">
    <property type="term" value="F:glycosyltransferase activity"/>
    <property type="evidence" value="ECO:0007669"/>
    <property type="project" value="UniProtKB-KW"/>
</dbReference>
<evidence type="ECO:0000256" key="1">
    <source>
        <dbReference type="ARBA" id="ARBA00006739"/>
    </source>
</evidence>
<keyword evidence="3 6" id="KW-0808">Transferase</keyword>
<dbReference type="InterPro" id="IPR029044">
    <property type="entry name" value="Nucleotide-diphossugar_trans"/>
</dbReference>
<evidence type="ECO:0000313" key="6">
    <source>
        <dbReference type="EMBL" id="PYZ92343.1"/>
    </source>
</evidence>
<evidence type="ECO:0000259" key="5">
    <source>
        <dbReference type="Pfam" id="PF00535"/>
    </source>
</evidence>